<dbReference type="EMBL" id="VSWC01000066">
    <property type="protein sequence ID" value="KAA1098163.1"/>
    <property type="molecule type" value="Genomic_DNA"/>
</dbReference>
<organism evidence="2 3">
    <name type="scientific">Puccinia graminis f. sp. tritici</name>
    <dbReference type="NCBI Taxonomy" id="56615"/>
    <lineage>
        <taxon>Eukaryota</taxon>
        <taxon>Fungi</taxon>
        <taxon>Dikarya</taxon>
        <taxon>Basidiomycota</taxon>
        <taxon>Pucciniomycotina</taxon>
        <taxon>Pucciniomycetes</taxon>
        <taxon>Pucciniales</taxon>
        <taxon>Pucciniaceae</taxon>
        <taxon>Puccinia</taxon>
    </lineage>
</organism>
<gene>
    <name evidence="2" type="ORF">PGT21_029597</name>
</gene>
<accession>A0A5B0PAT5</accession>
<dbReference type="AlphaFoldDB" id="A0A5B0PAT5"/>
<evidence type="ECO:0000313" key="3">
    <source>
        <dbReference type="Proteomes" id="UP000324748"/>
    </source>
</evidence>
<proteinExistence type="predicted"/>
<evidence type="ECO:0000313" key="2">
    <source>
        <dbReference type="EMBL" id="KAA1098163.1"/>
    </source>
</evidence>
<keyword evidence="3" id="KW-1185">Reference proteome</keyword>
<dbReference type="Proteomes" id="UP000324748">
    <property type="component" value="Unassembled WGS sequence"/>
</dbReference>
<feature type="region of interest" description="Disordered" evidence="1">
    <location>
        <begin position="87"/>
        <end position="106"/>
    </location>
</feature>
<name>A0A5B0PAT5_PUCGR</name>
<sequence>MGSSTATFNHVKIMYGTYIHTAEVQRFGSQARLACTRRTAAAARVYSGSADDPQNGLRLNGSVGGAHIRTPDQTSRNNILFRPVVVDSPELPTPTPLQPSSASLPPKPYILYDAPSPSIRHSLRPTAPPRRVLSRGGMSGVCWMKTVRPAAGI</sequence>
<comment type="caution">
    <text evidence="2">The sequence shown here is derived from an EMBL/GenBank/DDBJ whole genome shotgun (WGS) entry which is preliminary data.</text>
</comment>
<protein>
    <submittedName>
        <fullName evidence="2">Uncharacterized protein</fullName>
    </submittedName>
</protein>
<evidence type="ECO:0000256" key="1">
    <source>
        <dbReference type="SAM" id="MobiDB-lite"/>
    </source>
</evidence>
<reference evidence="2 3" key="1">
    <citation type="submission" date="2019-05" db="EMBL/GenBank/DDBJ databases">
        <title>Emergence of the Ug99 lineage of the wheat stem rust pathogen through somatic hybridization.</title>
        <authorList>
            <person name="Li F."/>
            <person name="Upadhyaya N.M."/>
            <person name="Sperschneider J."/>
            <person name="Matny O."/>
            <person name="Nguyen-Phuc H."/>
            <person name="Mago R."/>
            <person name="Raley C."/>
            <person name="Miller M.E."/>
            <person name="Silverstein K.A.T."/>
            <person name="Henningsen E."/>
            <person name="Hirsch C.D."/>
            <person name="Visser B."/>
            <person name="Pretorius Z.A."/>
            <person name="Steffenson B.J."/>
            <person name="Schwessinger B."/>
            <person name="Dodds P.N."/>
            <person name="Figueroa M."/>
        </authorList>
    </citation>
    <scope>NUCLEOTIDE SEQUENCE [LARGE SCALE GENOMIC DNA]</scope>
    <source>
        <strain evidence="2">21-0</strain>
    </source>
</reference>